<feature type="transmembrane region" description="Helical" evidence="1">
    <location>
        <begin position="152"/>
        <end position="175"/>
    </location>
</feature>
<name>A0ABP8G4N8_9BACT</name>
<organism evidence="3 4">
    <name type="scientific">Compostibacter hankyongensis</name>
    <dbReference type="NCBI Taxonomy" id="1007089"/>
    <lineage>
        <taxon>Bacteria</taxon>
        <taxon>Pseudomonadati</taxon>
        <taxon>Bacteroidota</taxon>
        <taxon>Chitinophagia</taxon>
        <taxon>Chitinophagales</taxon>
        <taxon>Chitinophagaceae</taxon>
        <taxon>Compostibacter</taxon>
    </lineage>
</organism>
<dbReference type="Proteomes" id="UP001501207">
    <property type="component" value="Unassembled WGS sequence"/>
</dbReference>
<evidence type="ECO:0000259" key="2">
    <source>
        <dbReference type="Pfam" id="PF02517"/>
    </source>
</evidence>
<dbReference type="RefSeq" id="WP_344980705.1">
    <property type="nucleotide sequence ID" value="NZ_BAABFN010000020.1"/>
</dbReference>
<keyword evidence="4" id="KW-1185">Reference proteome</keyword>
<keyword evidence="1" id="KW-0472">Membrane</keyword>
<keyword evidence="1" id="KW-0812">Transmembrane</keyword>
<feature type="transmembrane region" description="Helical" evidence="1">
    <location>
        <begin position="220"/>
        <end position="240"/>
    </location>
</feature>
<reference evidence="4" key="1">
    <citation type="journal article" date="2019" name="Int. J. Syst. Evol. Microbiol.">
        <title>The Global Catalogue of Microorganisms (GCM) 10K type strain sequencing project: providing services to taxonomists for standard genome sequencing and annotation.</title>
        <authorList>
            <consortium name="The Broad Institute Genomics Platform"/>
            <consortium name="The Broad Institute Genome Sequencing Center for Infectious Disease"/>
            <person name="Wu L."/>
            <person name="Ma J."/>
        </authorList>
    </citation>
    <scope>NUCLEOTIDE SEQUENCE [LARGE SCALE GENOMIC DNA]</scope>
    <source>
        <strain evidence="4">JCM 17664</strain>
    </source>
</reference>
<evidence type="ECO:0000313" key="3">
    <source>
        <dbReference type="EMBL" id="GAA4317439.1"/>
    </source>
</evidence>
<feature type="transmembrane region" description="Helical" evidence="1">
    <location>
        <begin position="195"/>
        <end position="213"/>
    </location>
</feature>
<dbReference type="Pfam" id="PF02517">
    <property type="entry name" value="Rce1-like"/>
    <property type="match status" value="1"/>
</dbReference>
<dbReference type="PANTHER" id="PTHR36435">
    <property type="entry name" value="SLR1288 PROTEIN"/>
    <property type="match status" value="1"/>
</dbReference>
<feature type="domain" description="CAAX prenyl protease 2/Lysostaphin resistance protein A-like" evidence="2">
    <location>
        <begin position="161"/>
        <end position="248"/>
    </location>
</feature>
<feature type="transmembrane region" description="Helical" evidence="1">
    <location>
        <begin position="104"/>
        <end position="124"/>
    </location>
</feature>
<feature type="transmembrane region" description="Helical" evidence="1">
    <location>
        <begin position="64"/>
        <end position="84"/>
    </location>
</feature>
<sequence>MAEILKRQTPFVRLLGFIVLFLGCMILYNGLLLGGALSGVFHVTPAVLAKGDFSDPQVLSGVKAVQLCYSLICFLLPALLFNLLFSRKPFADAGLAGPLLPSLLLLAVVILAASLPFAGVLADWNRQIHFPWGMDAPLRELERRAADMTRSLLVMPDVGVLLYNLLLIAIVPAIAEEWFFRGVLQRLLIRMSGRPWLGILIAAVIFSLLHGEMLGFFPRLALGIVLGCLFYFSGSLWTAITAHFLNNGLQIVLTYLHQHHHIAFDITQDTPTPLAAGAVSGVLTIALFLLFRKLSGDRAGLRGPEATEKAVSSPPAS</sequence>
<dbReference type="InterPro" id="IPR052710">
    <property type="entry name" value="CAAX_protease"/>
</dbReference>
<evidence type="ECO:0000256" key="1">
    <source>
        <dbReference type="SAM" id="Phobius"/>
    </source>
</evidence>
<feature type="transmembrane region" description="Helical" evidence="1">
    <location>
        <begin position="274"/>
        <end position="291"/>
    </location>
</feature>
<proteinExistence type="predicted"/>
<comment type="caution">
    <text evidence="3">The sequence shown here is derived from an EMBL/GenBank/DDBJ whole genome shotgun (WGS) entry which is preliminary data.</text>
</comment>
<dbReference type="InterPro" id="IPR003675">
    <property type="entry name" value="Rce1/LyrA-like_dom"/>
</dbReference>
<feature type="transmembrane region" description="Helical" evidence="1">
    <location>
        <begin position="14"/>
        <end position="43"/>
    </location>
</feature>
<accession>A0ABP8G4N8</accession>
<protein>
    <recommendedName>
        <fullName evidence="2">CAAX prenyl protease 2/Lysostaphin resistance protein A-like domain-containing protein</fullName>
    </recommendedName>
</protein>
<dbReference type="PROSITE" id="PS51257">
    <property type="entry name" value="PROKAR_LIPOPROTEIN"/>
    <property type="match status" value="1"/>
</dbReference>
<dbReference type="PANTHER" id="PTHR36435:SF1">
    <property type="entry name" value="CAAX AMINO TERMINAL PROTEASE FAMILY PROTEIN"/>
    <property type="match status" value="1"/>
</dbReference>
<dbReference type="EMBL" id="BAABFN010000020">
    <property type="protein sequence ID" value="GAA4317439.1"/>
    <property type="molecule type" value="Genomic_DNA"/>
</dbReference>
<gene>
    <name evidence="3" type="ORF">GCM10023143_29520</name>
</gene>
<evidence type="ECO:0000313" key="4">
    <source>
        <dbReference type="Proteomes" id="UP001501207"/>
    </source>
</evidence>
<keyword evidence="1" id="KW-1133">Transmembrane helix</keyword>